<dbReference type="VEuPathDB" id="VectorBase:AARA21_011007"/>
<protein>
    <submittedName>
        <fullName evidence="1">Uncharacterized protein</fullName>
    </submittedName>
</protein>
<dbReference type="AlphaFoldDB" id="A0A182HSI6"/>
<name>A0A182HSI6_ANOAR</name>
<dbReference type="RefSeq" id="XP_040156286.1">
    <property type="nucleotide sequence ID" value="XM_040300352.1"/>
</dbReference>
<keyword evidence="2" id="KW-1185">Reference proteome</keyword>
<dbReference type="Proteomes" id="UP000075840">
    <property type="component" value="Unassembled WGS sequence"/>
</dbReference>
<dbReference type="KEGG" id="aara:120896326"/>
<proteinExistence type="predicted"/>
<dbReference type="EMBL" id="APCN01000279">
    <property type="status" value="NOT_ANNOTATED_CDS"/>
    <property type="molecule type" value="Genomic_DNA"/>
</dbReference>
<dbReference type="VEuPathDB" id="VectorBase:AARA004242"/>
<sequence>MKLLGNGGKCVGAGALVSYVAFVVVLLTVIGQGSAFYTVKHVVTERISNQTEFVSNVLSDELPLKIVEFSQYAYDWDRDTLKVNGKWVLNSPNDDYLYFVEYTEKIDKTAGFKEILNNLHSKGLITDIKRVERVKPQSFTFEKTFYFGKK</sequence>
<evidence type="ECO:0000313" key="1">
    <source>
        <dbReference type="EnsemblMetazoa" id="AARA004242-PA"/>
    </source>
</evidence>
<reference evidence="1" key="1">
    <citation type="submission" date="2022-08" db="UniProtKB">
        <authorList>
            <consortium name="EnsemblMetazoa"/>
        </authorList>
    </citation>
    <scope>IDENTIFICATION</scope>
    <source>
        <strain evidence="1">Dongola</strain>
    </source>
</reference>
<accession>A0A182HSI6</accession>
<organism evidence="1 2">
    <name type="scientific">Anopheles arabiensis</name>
    <name type="common">Mosquito</name>
    <dbReference type="NCBI Taxonomy" id="7173"/>
    <lineage>
        <taxon>Eukaryota</taxon>
        <taxon>Metazoa</taxon>
        <taxon>Ecdysozoa</taxon>
        <taxon>Arthropoda</taxon>
        <taxon>Hexapoda</taxon>
        <taxon>Insecta</taxon>
        <taxon>Pterygota</taxon>
        <taxon>Neoptera</taxon>
        <taxon>Endopterygota</taxon>
        <taxon>Diptera</taxon>
        <taxon>Nematocera</taxon>
        <taxon>Culicoidea</taxon>
        <taxon>Culicidae</taxon>
        <taxon>Anophelinae</taxon>
        <taxon>Anopheles</taxon>
    </lineage>
</organism>
<dbReference type="GeneID" id="120896326"/>
<evidence type="ECO:0000313" key="2">
    <source>
        <dbReference type="Proteomes" id="UP000075840"/>
    </source>
</evidence>
<dbReference type="EnsemblMetazoa" id="AARA004242-RA">
    <property type="protein sequence ID" value="AARA004242-PA"/>
    <property type="gene ID" value="AARA004242"/>
</dbReference>